<proteinExistence type="predicted"/>
<gene>
    <name evidence="1" type="ORF">B9G39_18290</name>
</gene>
<reference evidence="1 2" key="1">
    <citation type="submission" date="2017-04" db="EMBL/GenBank/DDBJ databases">
        <title>Draft genome sequence of Zooshikella ganghwensis VG4 isolated from Red Sea sediments.</title>
        <authorList>
            <person name="Rehman Z."/>
            <person name="Alam I."/>
            <person name="Kamau A."/>
            <person name="Bajic V."/>
            <person name="Leiknes T."/>
        </authorList>
    </citation>
    <scope>NUCLEOTIDE SEQUENCE [LARGE SCALE GENOMIC DNA]</scope>
    <source>
        <strain evidence="1 2">VG4</strain>
    </source>
</reference>
<evidence type="ECO:0000313" key="2">
    <source>
        <dbReference type="Proteomes" id="UP000257039"/>
    </source>
</evidence>
<dbReference type="AlphaFoldDB" id="A0A4P9VP28"/>
<accession>A0A4P9VP28</accession>
<sequence>MINIKQAAWLITLYVLYCSLTGCSVQPSTKQATTPYIESKCHNYLTEQYHQLSQQHTMDQQTQPVPQYPYVRINRLLASYIYTLDTGPRRTAWLAQAYQETNKAWKIDVANLPKSYQTLHAQKIDSCLQQTFSKLVDNDQFFSALREFRYPDAYISWRQWAGLYPLTQYFLVPGIAAWHEEASQQFNQSSVTTLKNTVIYPPEQKVPSATSLSTDTIQSWFRHAYQNNALQLPLLRPEQLEKLFYHYAPVWSIQKQGDYDTPGEVVLTPQPTVSNQPVTYTLTSMTRFHGKTLLQLNYIIWFKERPASSILDIYSGNLDGVIWRVTLTEKGEPLIFDSIHTCGCYHTFFPLSERLQTKQVTNHLEPPLIIPIDLPKTSHPARWAISISSAEHHITGIQPLELDTTAAKADKAYTLQSYDQLRSLPLPSGERKSLFDEEFGIVSTTERAERWILWPSGVPSPGAMRQWGNHATLFIGQRHFDDPYLLSQLFRWR</sequence>
<keyword evidence="2" id="KW-1185">Reference proteome</keyword>
<organism evidence="1 2">
    <name type="scientific">Zooshikella ganghwensis</name>
    <dbReference type="NCBI Taxonomy" id="202772"/>
    <lineage>
        <taxon>Bacteria</taxon>
        <taxon>Pseudomonadati</taxon>
        <taxon>Pseudomonadota</taxon>
        <taxon>Gammaproteobacteria</taxon>
        <taxon>Oceanospirillales</taxon>
        <taxon>Zooshikellaceae</taxon>
        <taxon>Zooshikella</taxon>
    </lineage>
</organism>
<dbReference type="PROSITE" id="PS51257">
    <property type="entry name" value="PROKAR_LIPOPROTEIN"/>
    <property type="match status" value="1"/>
</dbReference>
<dbReference type="Proteomes" id="UP000257039">
    <property type="component" value="Unassembled WGS sequence"/>
</dbReference>
<dbReference type="RefSeq" id="WP_094788225.1">
    <property type="nucleotide sequence ID" value="NZ_NDXW01000001.1"/>
</dbReference>
<protein>
    <submittedName>
        <fullName evidence="1">Uncharacterized protein</fullName>
    </submittedName>
</protein>
<comment type="caution">
    <text evidence="1">The sequence shown here is derived from an EMBL/GenBank/DDBJ whole genome shotgun (WGS) entry which is preliminary data.</text>
</comment>
<dbReference type="EMBL" id="NDXW01000001">
    <property type="protein sequence ID" value="RDH45235.1"/>
    <property type="molecule type" value="Genomic_DNA"/>
</dbReference>
<evidence type="ECO:0000313" key="1">
    <source>
        <dbReference type="EMBL" id="RDH45235.1"/>
    </source>
</evidence>
<name>A0A4P9VP28_9GAMM</name>